<gene>
    <name evidence="4" type="ORF">IC614_05715</name>
</gene>
<dbReference type="GO" id="GO:0005507">
    <property type="term" value="F:copper ion binding"/>
    <property type="evidence" value="ECO:0007669"/>
    <property type="project" value="InterPro"/>
</dbReference>
<feature type="domain" description="Superoxide dismutase copper/zinc binding" evidence="3">
    <location>
        <begin position="47"/>
        <end position="172"/>
    </location>
</feature>
<evidence type="ECO:0000256" key="1">
    <source>
        <dbReference type="ARBA" id="ARBA00010457"/>
    </source>
</evidence>
<sequence length="174" mass="17832">MQRALALASILTLVLGGCATYEPEPSPVPAPSLVRANLLDRDGRQVGTAAVEQVGDSLRVTIDATGIANGAHGAHLHQTGLCTPPGFESAGAHWNPTNHRHGKDNPAGLHLGDLPNLITGTDGRGTLEYTIPTASLGALLDRDGAALVVHAQPDDYRTDPSGNSGGRIACGILG</sequence>
<proteinExistence type="inferred from homology"/>
<dbReference type="EMBL" id="CP065592">
    <property type="protein sequence ID" value="QPQ56067.1"/>
    <property type="molecule type" value="Genomic_DNA"/>
</dbReference>
<comment type="similarity">
    <text evidence="1">Belongs to the Cu-Zn superoxide dismutase family.</text>
</comment>
<dbReference type="InterPro" id="IPR024134">
    <property type="entry name" value="SOD_Cu/Zn_/chaperone"/>
</dbReference>
<dbReference type="SUPFAM" id="SSF49329">
    <property type="entry name" value="Cu,Zn superoxide dismutase-like"/>
    <property type="match status" value="1"/>
</dbReference>
<feature type="chain" id="PRO_5032380319" evidence="2">
    <location>
        <begin position="20"/>
        <end position="174"/>
    </location>
</feature>
<accession>A0A7T2GLL4</accession>
<evidence type="ECO:0000313" key="4">
    <source>
        <dbReference type="EMBL" id="QPQ56067.1"/>
    </source>
</evidence>
<organism evidence="4 5">
    <name type="scientific">Allosphingosinicella flava</name>
    <dbReference type="NCBI Taxonomy" id="2771430"/>
    <lineage>
        <taxon>Bacteria</taxon>
        <taxon>Pseudomonadati</taxon>
        <taxon>Pseudomonadota</taxon>
        <taxon>Alphaproteobacteria</taxon>
        <taxon>Sphingomonadales</taxon>
        <taxon>Sphingomonadaceae</taxon>
        <taxon>Allosphingosinicella</taxon>
    </lineage>
</organism>
<dbReference type="InterPro" id="IPR001424">
    <property type="entry name" value="SOD_Cu_Zn_dom"/>
</dbReference>
<protein>
    <submittedName>
        <fullName evidence="4">Superoxide dismutase family protein</fullName>
    </submittedName>
</protein>
<dbReference type="KEGG" id="sflv:IC614_05715"/>
<dbReference type="PROSITE" id="PS51257">
    <property type="entry name" value="PROKAR_LIPOPROTEIN"/>
    <property type="match status" value="1"/>
</dbReference>
<dbReference type="GO" id="GO:0006801">
    <property type="term" value="P:superoxide metabolic process"/>
    <property type="evidence" value="ECO:0007669"/>
    <property type="project" value="InterPro"/>
</dbReference>
<dbReference type="AlphaFoldDB" id="A0A7T2GLL4"/>
<keyword evidence="5" id="KW-1185">Reference proteome</keyword>
<dbReference type="InterPro" id="IPR036423">
    <property type="entry name" value="SOD-like_Cu/Zn_dom_sf"/>
</dbReference>
<reference evidence="4 5" key="1">
    <citation type="submission" date="2020-11" db="EMBL/GenBank/DDBJ databases">
        <title>Genome seq and assembly of Sphingosinicella sp.</title>
        <authorList>
            <person name="Chhetri G."/>
        </authorList>
    </citation>
    <scope>NUCLEOTIDE SEQUENCE [LARGE SCALE GENOMIC DNA]</scope>
    <source>
        <strain evidence="4 5">UDD2</strain>
    </source>
</reference>
<dbReference type="Gene3D" id="2.60.40.200">
    <property type="entry name" value="Superoxide dismutase, copper/zinc binding domain"/>
    <property type="match status" value="1"/>
</dbReference>
<feature type="signal peptide" evidence="2">
    <location>
        <begin position="1"/>
        <end position="19"/>
    </location>
</feature>
<dbReference type="Pfam" id="PF00080">
    <property type="entry name" value="Sod_Cu"/>
    <property type="match status" value="1"/>
</dbReference>
<evidence type="ECO:0000313" key="5">
    <source>
        <dbReference type="Proteomes" id="UP000594873"/>
    </source>
</evidence>
<dbReference type="PANTHER" id="PTHR10003">
    <property type="entry name" value="SUPEROXIDE DISMUTASE CU-ZN -RELATED"/>
    <property type="match status" value="1"/>
</dbReference>
<dbReference type="Proteomes" id="UP000594873">
    <property type="component" value="Chromosome"/>
</dbReference>
<keyword evidence="2" id="KW-0732">Signal</keyword>
<dbReference type="CDD" id="cd00305">
    <property type="entry name" value="Cu-Zn_Superoxide_Dismutase"/>
    <property type="match status" value="1"/>
</dbReference>
<evidence type="ECO:0000259" key="3">
    <source>
        <dbReference type="Pfam" id="PF00080"/>
    </source>
</evidence>
<name>A0A7T2GLL4_9SPHN</name>
<evidence type="ECO:0000256" key="2">
    <source>
        <dbReference type="SAM" id="SignalP"/>
    </source>
</evidence>